<dbReference type="Proteomes" id="UP000515153">
    <property type="component" value="Chromosome VI"/>
</dbReference>
<evidence type="ECO:0000313" key="2">
    <source>
        <dbReference type="RefSeq" id="XP_030976934.1"/>
    </source>
</evidence>
<dbReference type="GeneID" id="41966176"/>
<protein>
    <submittedName>
        <fullName evidence="2">Uncharacterized protein</fullName>
    </submittedName>
</protein>
<dbReference type="AlphaFoldDB" id="A0A6P8APW2"/>
<reference evidence="2" key="3">
    <citation type="submission" date="2025-08" db="UniProtKB">
        <authorList>
            <consortium name="RefSeq"/>
        </authorList>
    </citation>
    <scope>IDENTIFICATION</scope>
    <source>
        <strain evidence="2">NI907</strain>
    </source>
</reference>
<name>A0A6P8APW2_PYRGI</name>
<evidence type="ECO:0000313" key="1">
    <source>
        <dbReference type="Proteomes" id="UP000515153"/>
    </source>
</evidence>
<sequence>METLAMEITGDIVPPHEKLQQLKRLGGVDIVGGGDRPAQDGSEALVPFLGRGTHTLLTLNLWGEGRLAIPMALLASLVKALPTGVERAVVSLKLRRPNLESIAWGWPPMVGLGLIQLAGAASEPETGHGWDLAGAALCVVVLFVGADDPAAEAEEDCWRTIEDAAGVVLLMARRAAVTRVEDVPVRRALWTACRASIFCFGVQGQNWVSNNKLL</sequence>
<dbReference type="KEGG" id="pgri:PgNI_11301"/>
<dbReference type="RefSeq" id="XP_030976934.1">
    <property type="nucleotide sequence ID" value="XM_031131271.1"/>
</dbReference>
<reference evidence="1 2" key="1">
    <citation type="journal article" date="2019" name="Mol. Biol. Evol.">
        <title>Blast fungal genomes show frequent chromosomal changes, gene gains and losses, and effector gene turnover.</title>
        <authorList>
            <person name="Gomez Luciano L.B."/>
            <person name="Jason Tsai I."/>
            <person name="Chuma I."/>
            <person name="Tosa Y."/>
            <person name="Chen Y.H."/>
            <person name="Li J.Y."/>
            <person name="Li M.Y."/>
            <person name="Jade Lu M.Y."/>
            <person name="Nakayashiki H."/>
            <person name="Li W.H."/>
        </authorList>
    </citation>
    <scope>NUCLEOTIDE SEQUENCE [LARGE SCALE GENOMIC DNA]</scope>
    <source>
        <strain evidence="1 2">NI907</strain>
    </source>
</reference>
<reference evidence="2" key="2">
    <citation type="submission" date="2019-10" db="EMBL/GenBank/DDBJ databases">
        <authorList>
            <consortium name="NCBI Genome Project"/>
        </authorList>
    </citation>
    <scope>NUCLEOTIDE SEQUENCE</scope>
    <source>
        <strain evidence="2">NI907</strain>
    </source>
</reference>
<proteinExistence type="predicted"/>
<organism evidence="1 2">
    <name type="scientific">Pyricularia grisea</name>
    <name type="common">Crabgrass-specific blast fungus</name>
    <name type="synonym">Magnaporthe grisea</name>
    <dbReference type="NCBI Taxonomy" id="148305"/>
    <lineage>
        <taxon>Eukaryota</taxon>
        <taxon>Fungi</taxon>
        <taxon>Dikarya</taxon>
        <taxon>Ascomycota</taxon>
        <taxon>Pezizomycotina</taxon>
        <taxon>Sordariomycetes</taxon>
        <taxon>Sordariomycetidae</taxon>
        <taxon>Magnaporthales</taxon>
        <taxon>Pyriculariaceae</taxon>
        <taxon>Pyricularia</taxon>
    </lineage>
</organism>
<keyword evidence="1" id="KW-1185">Reference proteome</keyword>
<gene>
    <name evidence="2" type="ORF">PgNI_11301</name>
</gene>
<accession>A0A6P8APW2</accession>